<evidence type="ECO:0000313" key="2">
    <source>
        <dbReference type="EMBL" id="MCK8141670.1"/>
    </source>
</evidence>
<accession>A0A9X2BN74</accession>
<keyword evidence="1" id="KW-0472">Membrane</keyword>
<dbReference type="AlphaFoldDB" id="A0A9X2BN74"/>
<proteinExistence type="predicted"/>
<keyword evidence="3" id="KW-1185">Reference proteome</keyword>
<reference evidence="2" key="1">
    <citation type="submission" date="2022-04" db="EMBL/GenBank/DDBJ databases">
        <title>Flavobacterium pygoscelis sp. nov. isolated from Chinstrap chick (Pygoscelis antarcticus).</title>
        <authorList>
            <person name="Irgang R."/>
            <person name="Poblete-Morales M."/>
            <person name="Avendano-Herrera R."/>
        </authorList>
    </citation>
    <scope>NUCLEOTIDE SEQUENCE</scope>
    <source>
        <strain evidence="2">I-SCBP12n</strain>
    </source>
</reference>
<keyword evidence="1" id="KW-0812">Transmembrane</keyword>
<gene>
    <name evidence="2" type="ORF">MW871_07150</name>
</gene>
<keyword evidence="1" id="KW-1133">Transmembrane helix</keyword>
<comment type="caution">
    <text evidence="2">The sequence shown here is derived from an EMBL/GenBank/DDBJ whole genome shotgun (WGS) entry which is preliminary data.</text>
</comment>
<evidence type="ECO:0000256" key="1">
    <source>
        <dbReference type="SAM" id="Phobius"/>
    </source>
</evidence>
<dbReference type="RefSeq" id="WP_188049814.1">
    <property type="nucleotide sequence ID" value="NZ_JALNUB010000004.1"/>
</dbReference>
<dbReference type="Proteomes" id="UP001139260">
    <property type="component" value="Unassembled WGS sequence"/>
</dbReference>
<dbReference type="EMBL" id="JALNUB010000004">
    <property type="protein sequence ID" value="MCK8141670.1"/>
    <property type="molecule type" value="Genomic_DNA"/>
</dbReference>
<evidence type="ECO:0000313" key="3">
    <source>
        <dbReference type="Proteomes" id="UP001139260"/>
    </source>
</evidence>
<protein>
    <submittedName>
        <fullName evidence="2">CcoQ/FixQ family Cbb3-type cytochrome c oxidase assembly chaperone</fullName>
    </submittedName>
</protein>
<dbReference type="Pfam" id="PF05545">
    <property type="entry name" value="FixQ"/>
    <property type="match status" value="1"/>
</dbReference>
<sequence length="59" mass="6934">MFEQVKHNLETIDGVSIFPILSLLIFFLFFVGLGIWVFSYKKERIDELSQMPLNDNKIV</sequence>
<feature type="transmembrane region" description="Helical" evidence="1">
    <location>
        <begin position="17"/>
        <end position="38"/>
    </location>
</feature>
<organism evidence="2 3">
    <name type="scientific">Flavobacterium pygoscelis</name>
    <dbReference type="NCBI Taxonomy" id="2893176"/>
    <lineage>
        <taxon>Bacteria</taxon>
        <taxon>Pseudomonadati</taxon>
        <taxon>Bacteroidota</taxon>
        <taxon>Flavobacteriia</taxon>
        <taxon>Flavobacteriales</taxon>
        <taxon>Flavobacteriaceae</taxon>
        <taxon>Flavobacterium</taxon>
    </lineage>
</organism>
<dbReference type="InterPro" id="IPR008621">
    <property type="entry name" value="Cbb3-typ_cyt_oxidase_comp"/>
</dbReference>
<name>A0A9X2BN74_9FLAO</name>